<dbReference type="EMBL" id="CP012752">
    <property type="protein sequence ID" value="ALG06441.1"/>
    <property type="molecule type" value="Genomic_DNA"/>
</dbReference>
<dbReference type="STRING" id="860235.AOZ06_05435"/>
<accession>A0A0N9HT87</accession>
<evidence type="ECO:0000256" key="1">
    <source>
        <dbReference type="SAM" id="MobiDB-lite"/>
    </source>
</evidence>
<name>A0A0N9HT87_9PSEU</name>
<sequence>MAAIVLIAPAPAQSAAPSDPATAVAVAPLVTVEPSPEPGEPSQEPLAQPPPATNYAAAMVDAARAAVPKGVTYGIAVLDLRTGQSAADGTEQFYSASLSKLMLVVDMLDRDVELTPAVHTLIDRALGPSDDDAMNSLWVRFDGPDAMTRVATNLGMVATETSDDRSQWGEVKVSPAGYTRLYHHILTGMDPDDRDVIVTALSAAPPVAADGFTQYFGLLGGPLNAYAKQGWMYYGNELYLHSAGVVANYVVVLMSSQTPSAGVARANLSSIAAAVSTVVNQVTR</sequence>
<evidence type="ECO:0000313" key="2">
    <source>
        <dbReference type="EMBL" id="ALG06441.1"/>
    </source>
</evidence>
<reference evidence="2 3" key="1">
    <citation type="submission" date="2015-07" db="EMBL/GenBank/DDBJ databases">
        <title>Genome sequencing of Kibdelosporangium phytohabitans.</title>
        <authorList>
            <person name="Qin S."/>
            <person name="Xing K."/>
        </authorList>
    </citation>
    <scope>NUCLEOTIDE SEQUENCE [LARGE SCALE GENOMIC DNA]</scope>
    <source>
        <strain evidence="2 3">KLBMP1111</strain>
    </source>
</reference>
<dbReference type="SUPFAM" id="SSF56601">
    <property type="entry name" value="beta-lactamase/transpeptidase-like"/>
    <property type="match status" value="1"/>
</dbReference>
<keyword evidence="3" id="KW-1185">Reference proteome</keyword>
<proteinExistence type="predicted"/>
<dbReference type="Proteomes" id="UP000063699">
    <property type="component" value="Chromosome"/>
</dbReference>
<evidence type="ECO:0008006" key="4">
    <source>
        <dbReference type="Google" id="ProtNLM"/>
    </source>
</evidence>
<dbReference type="InterPro" id="IPR012338">
    <property type="entry name" value="Beta-lactam/transpept-like"/>
</dbReference>
<dbReference type="Gene3D" id="3.40.710.10">
    <property type="entry name" value="DD-peptidase/beta-lactamase superfamily"/>
    <property type="match status" value="1"/>
</dbReference>
<evidence type="ECO:0000313" key="3">
    <source>
        <dbReference type="Proteomes" id="UP000063699"/>
    </source>
</evidence>
<dbReference type="KEGG" id="kphy:AOZ06_05435"/>
<gene>
    <name evidence="2" type="ORF">AOZ06_05435</name>
</gene>
<feature type="compositionally biased region" description="Low complexity" evidence="1">
    <location>
        <begin position="27"/>
        <end position="45"/>
    </location>
</feature>
<organism evidence="2 3">
    <name type="scientific">Kibdelosporangium phytohabitans</name>
    <dbReference type="NCBI Taxonomy" id="860235"/>
    <lineage>
        <taxon>Bacteria</taxon>
        <taxon>Bacillati</taxon>
        <taxon>Actinomycetota</taxon>
        <taxon>Actinomycetes</taxon>
        <taxon>Pseudonocardiales</taxon>
        <taxon>Pseudonocardiaceae</taxon>
        <taxon>Kibdelosporangium</taxon>
    </lineage>
</organism>
<protein>
    <recommendedName>
        <fullName evidence="4">Serine hydrolase</fullName>
    </recommendedName>
</protein>
<feature type="region of interest" description="Disordered" evidence="1">
    <location>
        <begin position="27"/>
        <end position="52"/>
    </location>
</feature>
<dbReference type="AlphaFoldDB" id="A0A0N9HT87"/>